<reference evidence="4 5" key="1">
    <citation type="submission" date="2016-01" db="EMBL/GenBank/DDBJ databases">
        <authorList>
            <person name="Oliw E.H."/>
        </authorList>
    </citation>
    <scope>NUCLEOTIDE SEQUENCE [LARGE SCALE GENOMIC DNA]</scope>
    <source>
        <strain evidence="4 5">MJR7757A</strain>
    </source>
</reference>
<gene>
    <name evidence="4" type="ORF">HMPREF3222_00886</name>
</gene>
<accession>A0A133NAR9</accession>
<feature type="compositionally biased region" description="Polar residues" evidence="1">
    <location>
        <begin position="564"/>
        <end position="597"/>
    </location>
</feature>
<evidence type="ECO:0000313" key="4">
    <source>
        <dbReference type="EMBL" id="KXA13353.1"/>
    </source>
</evidence>
<sequence>MSNIEFLKTLTENNVLELVGIFSFGLRYLGWVFIKGLVNIVDGLEDAISAIYNINSFFETKEVANFLNDYKPVLWTIFAIALAIVGFQIIFQRKRDKGQVPVNILISISIIVGLPFLMTQLNEATKLIVDNNIGTYKSSAREIVKGNLSDLYYLDSVGYDLSDKKNNIPIGNIMSIDINEKLDLADINNNLGKDSLSYKLIEDSNGNFKKEKLDKGWFSFLDEDYYRYNLNFLVVIFSLVVSMVAILFSCLKVGRILIELAFNKILATVLAFSDIGTGKKLKMVVENILSMFAILITVSVLLKLYVVFTGWLSSPDVAIQNPMVKLLALGAGSWAVIDGPNIIERIFGIDAGIKSSWGAVVAGIEGARMAGKGAKSVAGAGKKIYSGSKSVYSNIKDRISKPNSSTKDNLKSSEDSSNIKNNNNSNMSNNPNIKSNSDVKNNSNLKTNKSNKDGNLNLTKSSSGDSSSNSNSNMNVNSSGVNKNNDNSKAILEKGNLKDNSNQKGTSVNSGKGNIGDVKNNSSSAEKEKLLKEAILKNKNKSANNGQGINHDNKEKSDKFSKAINKNESYKGNGQINKFNSNGVKESKYSSGNMKRNYNNVSESKKFIIGDKSKFNIKNKGGKKKL</sequence>
<organism evidence="4 5">
    <name type="scientific">Clostridium perfringens</name>
    <dbReference type="NCBI Taxonomy" id="1502"/>
    <lineage>
        <taxon>Bacteria</taxon>
        <taxon>Bacillati</taxon>
        <taxon>Bacillota</taxon>
        <taxon>Clostridia</taxon>
        <taxon>Eubacteriales</taxon>
        <taxon>Clostridiaceae</taxon>
        <taxon>Clostridium</taxon>
    </lineage>
</organism>
<feature type="region of interest" description="Disordered" evidence="1">
    <location>
        <begin position="538"/>
        <end position="597"/>
    </location>
</feature>
<dbReference type="AlphaFoldDB" id="A0A133NAR9"/>
<dbReference type="EMBL" id="LRPU01000036">
    <property type="protein sequence ID" value="KXA13353.1"/>
    <property type="molecule type" value="Genomic_DNA"/>
</dbReference>
<feature type="transmembrane region" description="Helical" evidence="2">
    <location>
        <begin position="288"/>
        <end position="312"/>
    </location>
</feature>
<keyword evidence="2" id="KW-0812">Transmembrane</keyword>
<keyword evidence="2" id="KW-0472">Membrane</keyword>
<dbReference type="PANTHER" id="PTHR36193:SF23">
    <property type="entry name" value="PHISTB DOMAIN-CONTAINING RESA-LIKE PROTEIN 1"/>
    <property type="match status" value="1"/>
</dbReference>
<dbReference type="NCBIfam" id="NF045890">
    <property type="entry name" value="conj_pls20_p028"/>
    <property type="match status" value="1"/>
</dbReference>
<feature type="compositionally biased region" description="Polar residues" evidence="1">
    <location>
        <begin position="498"/>
        <end position="512"/>
    </location>
</feature>
<feature type="transmembrane region" description="Helical" evidence="2">
    <location>
        <begin position="15"/>
        <end position="34"/>
    </location>
</feature>
<keyword evidence="2" id="KW-1133">Transmembrane helix</keyword>
<dbReference type="Pfam" id="PF26635">
    <property type="entry name" value="DUF8208"/>
    <property type="match status" value="1"/>
</dbReference>
<feature type="compositionally biased region" description="Basic and acidic residues" evidence="1">
    <location>
        <begin position="551"/>
        <end position="561"/>
    </location>
</feature>
<feature type="domain" description="DUF8208" evidence="3">
    <location>
        <begin position="21"/>
        <end position="363"/>
    </location>
</feature>
<feature type="compositionally biased region" description="Low complexity" evidence="1">
    <location>
        <begin position="460"/>
        <end position="488"/>
    </location>
</feature>
<evidence type="ECO:0000259" key="3">
    <source>
        <dbReference type="Pfam" id="PF26635"/>
    </source>
</evidence>
<dbReference type="InterPro" id="IPR058521">
    <property type="entry name" value="DUF8208"/>
</dbReference>
<evidence type="ECO:0000256" key="2">
    <source>
        <dbReference type="SAM" id="Phobius"/>
    </source>
</evidence>
<dbReference type="PANTHER" id="PTHR36193">
    <property type="entry name" value="PHISTB DOMAIN-CONTAINING RESA-LIKE PROTEIN 1"/>
    <property type="match status" value="1"/>
</dbReference>
<feature type="transmembrane region" description="Helical" evidence="2">
    <location>
        <begin position="100"/>
        <end position="118"/>
    </location>
</feature>
<evidence type="ECO:0000313" key="5">
    <source>
        <dbReference type="Proteomes" id="UP000070646"/>
    </source>
</evidence>
<feature type="region of interest" description="Disordered" evidence="1">
    <location>
        <begin position="396"/>
        <end position="525"/>
    </location>
</feature>
<dbReference type="Proteomes" id="UP000070646">
    <property type="component" value="Unassembled WGS sequence"/>
</dbReference>
<protein>
    <recommendedName>
        <fullName evidence="3">DUF8208 domain-containing protein</fullName>
    </recommendedName>
</protein>
<name>A0A133NAR9_CLOPF</name>
<dbReference type="PATRIC" id="fig|1502.174.peg.897"/>
<comment type="caution">
    <text evidence="4">The sequence shown here is derived from an EMBL/GenBank/DDBJ whole genome shotgun (WGS) entry which is preliminary data.</text>
</comment>
<evidence type="ECO:0000256" key="1">
    <source>
        <dbReference type="SAM" id="MobiDB-lite"/>
    </source>
</evidence>
<dbReference type="RefSeq" id="WP_060794927.1">
    <property type="nucleotide sequence ID" value="NZ_KQ956182.1"/>
</dbReference>
<feature type="transmembrane region" description="Helical" evidence="2">
    <location>
        <begin position="73"/>
        <end position="91"/>
    </location>
</feature>
<feature type="transmembrane region" description="Helical" evidence="2">
    <location>
        <begin position="230"/>
        <end position="251"/>
    </location>
</feature>
<feature type="compositionally biased region" description="Low complexity" evidence="1">
    <location>
        <begin position="415"/>
        <end position="448"/>
    </location>
</feature>
<dbReference type="InterPro" id="IPR058066">
    <property type="entry name" value="pXO2-14_N"/>
</dbReference>
<proteinExistence type="predicted"/>